<dbReference type="CDD" id="cd00082">
    <property type="entry name" value="HisKA"/>
    <property type="match status" value="1"/>
</dbReference>
<feature type="transmembrane region" description="Helical" evidence="4">
    <location>
        <begin position="20"/>
        <end position="40"/>
    </location>
</feature>
<dbReference type="SUPFAM" id="SSF55874">
    <property type="entry name" value="ATPase domain of HSP90 chaperone/DNA topoisomerase II/histidine kinase"/>
    <property type="match status" value="1"/>
</dbReference>
<evidence type="ECO:0000313" key="6">
    <source>
        <dbReference type="EMBL" id="RLV59758.1"/>
    </source>
</evidence>
<dbReference type="EC" id="2.7.13.3" evidence="2"/>
<dbReference type="RefSeq" id="WP_121838927.1">
    <property type="nucleotide sequence ID" value="NZ_ML014776.1"/>
</dbReference>
<dbReference type="InterPro" id="IPR004358">
    <property type="entry name" value="Sig_transdc_His_kin-like_C"/>
</dbReference>
<dbReference type="AlphaFoldDB" id="A0A3L8PZ09"/>
<sequence length="537" mass="60536">MSINQKSIKKLDFIPKILSILSVVFLIVSLVFTVLSYRSFKSLLDANENRYQSYLLTEQLRLSSDQLTLMAGAYAVTKNPRFLKYFEQIMKIRDGESPRPNNYERVYWDFLMPEHSMPPFELGSRKSLHQLMIESGIESAELLQLDKAKAESDNLAQLELQAFELTQNSSLDDLSAVKILYSEAYFHTKVKIMSYINEFYQLQDERTAAHISALNTYHNRTVTLAIFGFAGLVICLFLILYFRLKSSSKLLGMLQTEVDKQTIELNDKNDELNCNIEQIKLAQDQLVESEKMASLGNLVAGVAHEVNTPLSTSMALASHLEQEIEVLNKGVENGTLKRTQLESFLASSTENCRLLLSNNERAAQLIASFKKIAVEQSSEALREFTVDIYLTDTIRSLHHKFKPTSITIDTQISQSGLVIKSYPGAFSQVISNLLMNALMHAYDDGNKHGRITINVSMQNQQLVLMFADDGVGMNQQQQAKIFEPFFTTKRGQGGSGLGMSIVYNLVTHKMNGQIRCKSSLNQGTQFTILLPLVIDNV</sequence>
<dbReference type="PRINTS" id="PR00344">
    <property type="entry name" value="BCTRLSENSOR"/>
</dbReference>
<dbReference type="SMART" id="SM00387">
    <property type="entry name" value="HATPase_c"/>
    <property type="match status" value="1"/>
</dbReference>
<evidence type="ECO:0000259" key="5">
    <source>
        <dbReference type="PROSITE" id="PS50109"/>
    </source>
</evidence>
<dbReference type="InterPro" id="IPR036890">
    <property type="entry name" value="HATPase_C_sf"/>
</dbReference>
<dbReference type="CDD" id="cd00075">
    <property type="entry name" value="HATPase"/>
    <property type="match status" value="1"/>
</dbReference>
<dbReference type="GO" id="GO:0000155">
    <property type="term" value="F:phosphorelay sensor kinase activity"/>
    <property type="evidence" value="ECO:0007669"/>
    <property type="project" value="InterPro"/>
</dbReference>
<dbReference type="Pfam" id="PF02518">
    <property type="entry name" value="HATPase_c"/>
    <property type="match status" value="1"/>
</dbReference>
<dbReference type="PROSITE" id="PS50109">
    <property type="entry name" value="HIS_KIN"/>
    <property type="match status" value="1"/>
</dbReference>
<keyword evidence="4" id="KW-1133">Transmembrane helix</keyword>
<dbReference type="Proteomes" id="UP000281474">
    <property type="component" value="Unassembled WGS sequence"/>
</dbReference>
<comment type="caution">
    <text evidence="6">The sequence shown here is derived from an EMBL/GenBank/DDBJ whole genome shotgun (WGS) entry which is preliminary data.</text>
</comment>
<comment type="catalytic activity">
    <reaction evidence="1">
        <text>ATP + protein L-histidine = ADP + protein N-phospho-L-histidine.</text>
        <dbReference type="EC" id="2.7.13.3"/>
    </reaction>
</comment>
<reference evidence="6 7" key="1">
    <citation type="submission" date="2018-09" db="EMBL/GenBank/DDBJ databases">
        <title>Phylogeny of the Shewanellaceae, and recommendation for two new genera, Pseudoshewanella and Parashewanella.</title>
        <authorList>
            <person name="Wang G."/>
        </authorList>
    </citation>
    <scope>NUCLEOTIDE SEQUENCE [LARGE SCALE GENOMIC DNA]</scope>
    <source>
        <strain evidence="6 7">C51</strain>
    </source>
</reference>
<proteinExistence type="predicted"/>
<dbReference type="InterPro" id="IPR003594">
    <property type="entry name" value="HATPase_dom"/>
</dbReference>
<gene>
    <name evidence="6" type="ORF">D5018_10330</name>
</gene>
<keyword evidence="4" id="KW-0472">Membrane</keyword>
<accession>A0A3L8PZ09</accession>
<dbReference type="OrthoDB" id="2521613at2"/>
<keyword evidence="7" id="KW-1185">Reference proteome</keyword>
<evidence type="ECO:0000256" key="2">
    <source>
        <dbReference type="ARBA" id="ARBA00012438"/>
    </source>
</evidence>
<evidence type="ECO:0000256" key="1">
    <source>
        <dbReference type="ARBA" id="ARBA00000085"/>
    </source>
</evidence>
<keyword evidence="6" id="KW-0808">Transferase</keyword>
<dbReference type="Gene3D" id="3.30.565.10">
    <property type="entry name" value="Histidine kinase-like ATPase, C-terminal domain"/>
    <property type="match status" value="1"/>
</dbReference>
<evidence type="ECO:0000256" key="3">
    <source>
        <dbReference type="ARBA" id="ARBA00022553"/>
    </source>
</evidence>
<organism evidence="6 7">
    <name type="scientific">Parashewanella curva</name>
    <dbReference type="NCBI Taxonomy" id="2338552"/>
    <lineage>
        <taxon>Bacteria</taxon>
        <taxon>Pseudomonadati</taxon>
        <taxon>Pseudomonadota</taxon>
        <taxon>Gammaproteobacteria</taxon>
        <taxon>Alteromonadales</taxon>
        <taxon>Shewanellaceae</taxon>
        <taxon>Parashewanella</taxon>
    </lineage>
</organism>
<evidence type="ECO:0000313" key="7">
    <source>
        <dbReference type="Proteomes" id="UP000281474"/>
    </source>
</evidence>
<dbReference type="SUPFAM" id="SSF47384">
    <property type="entry name" value="Homodimeric domain of signal transducing histidine kinase"/>
    <property type="match status" value="1"/>
</dbReference>
<keyword evidence="6" id="KW-0418">Kinase</keyword>
<dbReference type="InterPro" id="IPR005467">
    <property type="entry name" value="His_kinase_dom"/>
</dbReference>
<protein>
    <recommendedName>
        <fullName evidence="2">histidine kinase</fullName>
        <ecNumber evidence="2">2.7.13.3</ecNumber>
    </recommendedName>
</protein>
<dbReference type="EMBL" id="QZEI01000027">
    <property type="protein sequence ID" value="RLV59758.1"/>
    <property type="molecule type" value="Genomic_DNA"/>
</dbReference>
<dbReference type="PANTHER" id="PTHR43065">
    <property type="entry name" value="SENSOR HISTIDINE KINASE"/>
    <property type="match status" value="1"/>
</dbReference>
<keyword evidence="3" id="KW-0597">Phosphoprotein</keyword>
<evidence type="ECO:0000256" key="4">
    <source>
        <dbReference type="SAM" id="Phobius"/>
    </source>
</evidence>
<feature type="transmembrane region" description="Helical" evidence="4">
    <location>
        <begin position="222"/>
        <end position="244"/>
    </location>
</feature>
<dbReference type="InterPro" id="IPR003661">
    <property type="entry name" value="HisK_dim/P_dom"/>
</dbReference>
<keyword evidence="4" id="KW-0812">Transmembrane</keyword>
<dbReference type="InterPro" id="IPR036097">
    <property type="entry name" value="HisK_dim/P_sf"/>
</dbReference>
<feature type="domain" description="Histidine kinase" evidence="5">
    <location>
        <begin position="301"/>
        <end position="534"/>
    </location>
</feature>
<name>A0A3L8PZ09_9GAMM</name>
<dbReference type="Gene3D" id="1.10.287.130">
    <property type="match status" value="1"/>
</dbReference>